<comment type="caution">
    <text evidence="2">The sequence shown here is derived from an EMBL/GenBank/DDBJ whole genome shotgun (WGS) entry which is preliminary data.</text>
</comment>
<evidence type="ECO:0000256" key="1">
    <source>
        <dbReference type="SAM" id="MobiDB-lite"/>
    </source>
</evidence>
<dbReference type="AlphaFoldDB" id="A0A4Z2HRM3"/>
<dbReference type="EMBL" id="SRLO01000200">
    <property type="protein sequence ID" value="TNN67644.1"/>
    <property type="molecule type" value="Genomic_DNA"/>
</dbReference>
<reference evidence="2 3" key="1">
    <citation type="submission" date="2019-03" db="EMBL/GenBank/DDBJ databases">
        <title>First draft genome of Liparis tanakae, snailfish: a comprehensive survey of snailfish specific genes.</title>
        <authorList>
            <person name="Kim W."/>
            <person name="Song I."/>
            <person name="Jeong J.-H."/>
            <person name="Kim D."/>
            <person name="Kim S."/>
            <person name="Ryu S."/>
            <person name="Song J.Y."/>
            <person name="Lee S.K."/>
        </authorList>
    </citation>
    <scope>NUCLEOTIDE SEQUENCE [LARGE SCALE GENOMIC DNA]</scope>
    <source>
        <tissue evidence="2">Muscle</tissue>
    </source>
</reference>
<feature type="compositionally biased region" description="Basic and acidic residues" evidence="1">
    <location>
        <begin position="1"/>
        <end position="10"/>
    </location>
</feature>
<feature type="compositionally biased region" description="Pro residues" evidence="1">
    <location>
        <begin position="29"/>
        <end position="40"/>
    </location>
</feature>
<sequence>MESERKRGGGEEDGEHLPLNIMITTEIWPPAPGHSAPRPPEQGRRSESMASTEQAWETTLGRGGVLLLGQGTACDLVDNNRHQGSQPAAKGEDGATQMICRAAAVINHRQPEGTARTHGRESGVAPRSTHRAVHVGGVIVTLQVEWDF</sequence>
<evidence type="ECO:0000313" key="2">
    <source>
        <dbReference type="EMBL" id="TNN67644.1"/>
    </source>
</evidence>
<feature type="region of interest" description="Disordered" evidence="1">
    <location>
        <begin position="1"/>
        <end position="55"/>
    </location>
</feature>
<proteinExistence type="predicted"/>
<dbReference type="Proteomes" id="UP000314294">
    <property type="component" value="Unassembled WGS sequence"/>
</dbReference>
<keyword evidence="3" id="KW-1185">Reference proteome</keyword>
<evidence type="ECO:0000313" key="3">
    <source>
        <dbReference type="Proteomes" id="UP000314294"/>
    </source>
</evidence>
<name>A0A4Z2HRM3_9TELE</name>
<gene>
    <name evidence="2" type="ORF">EYF80_022108</name>
</gene>
<protein>
    <submittedName>
        <fullName evidence="2">Uncharacterized protein</fullName>
    </submittedName>
</protein>
<accession>A0A4Z2HRM3</accession>
<organism evidence="2 3">
    <name type="scientific">Liparis tanakae</name>
    <name type="common">Tanaka's snailfish</name>
    <dbReference type="NCBI Taxonomy" id="230148"/>
    <lineage>
        <taxon>Eukaryota</taxon>
        <taxon>Metazoa</taxon>
        <taxon>Chordata</taxon>
        <taxon>Craniata</taxon>
        <taxon>Vertebrata</taxon>
        <taxon>Euteleostomi</taxon>
        <taxon>Actinopterygii</taxon>
        <taxon>Neopterygii</taxon>
        <taxon>Teleostei</taxon>
        <taxon>Neoteleostei</taxon>
        <taxon>Acanthomorphata</taxon>
        <taxon>Eupercaria</taxon>
        <taxon>Perciformes</taxon>
        <taxon>Cottioidei</taxon>
        <taxon>Cottales</taxon>
        <taxon>Liparidae</taxon>
        <taxon>Liparis</taxon>
    </lineage>
</organism>